<dbReference type="EMBL" id="MBTG01000007">
    <property type="protein sequence ID" value="OPH59424.1"/>
    <property type="molecule type" value="Genomic_DNA"/>
</dbReference>
<organism evidence="2 3">
    <name type="scientific">Paenibacillus ferrarius</name>
    <dbReference type="NCBI Taxonomy" id="1469647"/>
    <lineage>
        <taxon>Bacteria</taxon>
        <taxon>Bacillati</taxon>
        <taxon>Bacillota</taxon>
        <taxon>Bacilli</taxon>
        <taxon>Bacillales</taxon>
        <taxon>Paenibacillaceae</taxon>
        <taxon>Paenibacillus</taxon>
    </lineage>
</organism>
<sequence>MFLANQLLTWILSVMFVEWGLLENPIREFPAASGSNFTNNYLLFPFLSALFSLYYPNHKSLGLQVLYQLMFVVGGGIYIACISKYTELLRYIHLNVYLQMLVTVIILNMTRLYGIWFFQKKTHQER</sequence>
<reference evidence="3" key="1">
    <citation type="submission" date="2016-07" db="EMBL/GenBank/DDBJ databases">
        <authorList>
            <person name="Florea S."/>
            <person name="Webb J.S."/>
            <person name="Jaromczyk J."/>
            <person name="Schardl C.L."/>
        </authorList>
    </citation>
    <scope>NUCLEOTIDE SEQUENCE [LARGE SCALE GENOMIC DNA]</scope>
    <source>
        <strain evidence="3">CY1</strain>
    </source>
</reference>
<feature type="transmembrane region" description="Helical" evidence="1">
    <location>
        <begin position="97"/>
        <end position="118"/>
    </location>
</feature>
<dbReference type="AlphaFoldDB" id="A0A1V4HP69"/>
<gene>
    <name evidence="2" type="ORF">BC351_21195</name>
</gene>
<evidence type="ECO:0000313" key="2">
    <source>
        <dbReference type="EMBL" id="OPH59424.1"/>
    </source>
</evidence>
<evidence type="ECO:0000313" key="3">
    <source>
        <dbReference type="Proteomes" id="UP000190626"/>
    </source>
</evidence>
<comment type="caution">
    <text evidence="2">The sequence shown here is derived from an EMBL/GenBank/DDBJ whole genome shotgun (WGS) entry which is preliminary data.</text>
</comment>
<feature type="transmembrane region" description="Helical" evidence="1">
    <location>
        <begin position="67"/>
        <end position="85"/>
    </location>
</feature>
<dbReference type="NCBIfam" id="NF041644">
    <property type="entry name" value="CBO0543_fam"/>
    <property type="match status" value="1"/>
</dbReference>
<dbReference type="STRING" id="1469647.BC351_21195"/>
<proteinExistence type="predicted"/>
<name>A0A1V4HP69_9BACL</name>
<dbReference type="InterPro" id="IPR048147">
    <property type="entry name" value="CBO0543-like"/>
</dbReference>
<evidence type="ECO:0000256" key="1">
    <source>
        <dbReference type="SAM" id="Phobius"/>
    </source>
</evidence>
<dbReference type="Proteomes" id="UP000190626">
    <property type="component" value="Unassembled WGS sequence"/>
</dbReference>
<keyword evidence="1" id="KW-0812">Transmembrane</keyword>
<keyword evidence="3" id="KW-1185">Reference proteome</keyword>
<keyword evidence="1" id="KW-1133">Transmembrane helix</keyword>
<protein>
    <submittedName>
        <fullName evidence="2">Uncharacterized protein</fullName>
    </submittedName>
</protein>
<keyword evidence="1" id="KW-0472">Membrane</keyword>
<accession>A0A1V4HP69</accession>
<feature type="transmembrane region" description="Helical" evidence="1">
    <location>
        <begin position="38"/>
        <end position="55"/>
    </location>
</feature>
<feature type="transmembrane region" description="Helical" evidence="1">
    <location>
        <begin position="7"/>
        <end position="26"/>
    </location>
</feature>